<dbReference type="FunCoup" id="A0A1X2HTT8">
    <property type="interactions" value="48"/>
</dbReference>
<comment type="subcellular location">
    <subcellularLocation>
        <location evidence="2">Secreted</location>
    </subcellularLocation>
</comment>
<keyword evidence="19" id="KW-1185">Reference proteome</keyword>
<keyword evidence="11" id="KW-0624">Polysaccharide degradation</keyword>
<evidence type="ECO:0000256" key="15">
    <source>
        <dbReference type="ARBA" id="ARBA00041601"/>
    </source>
</evidence>
<keyword evidence="6" id="KW-0964">Secreted</keyword>
<dbReference type="SMART" id="SM01217">
    <property type="entry name" value="Fn3_like"/>
    <property type="match status" value="1"/>
</dbReference>
<dbReference type="EC" id="3.2.1.21" evidence="5"/>
<dbReference type="AlphaFoldDB" id="A0A1X2HTT8"/>
<dbReference type="STRING" id="13706.A0A1X2HTT8"/>
<dbReference type="InterPro" id="IPR050288">
    <property type="entry name" value="Cellulose_deg_GH3"/>
</dbReference>
<dbReference type="Pfam" id="PF14310">
    <property type="entry name" value="Fn3-like"/>
    <property type="match status" value="1"/>
</dbReference>
<organism evidence="18 19">
    <name type="scientific">Syncephalastrum racemosum</name>
    <name type="common">Filamentous fungus</name>
    <dbReference type="NCBI Taxonomy" id="13706"/>
    <lineage>
        <taxon>Eukaryota</taxon>
        <taxon>Fungi</taxon>
        <taxon>Fungi incertae sedis</taxon>
        <taxon>Mucoromycota</taxon>
        <taxon>Mucoromycotina</taxon>
        <taxon>Mucoromycetes</taxon>
        <taxon>Mucorales</taxon>
        <taxon>Syncephalastraceae</taxon>
        <taxon>Syncephalastrum</taxon>
    </lineage>
</organism>
<dbReference type="Gene3D" id="3.40.50.1700">
    <property type="entry name" value="Glycoside hydrolase family 3 C-terminal domain"/>
    <property type="match status" value="1"/>
</dbReference>
<evidence type="ECO:0000259" key="17">
    <source>
        <dbReference type="SMART" id="SM01217"/>
    </source>
</evidence>
<dbReference type="Gene3D" id="3.20.20.300">
    <property type="entry name" value="Glycoside hydrolase, family 3, N-terminal domain"/>
    <property type="match status" value="1"/>
</dbReference>
<evidence type="ECO:0000313" key="19">
    <source>
        <dbReference type="Proteomes" id="UP000242180"/>
    </source>
</evidence>
<dbReference type="GO" id="GO:0009251">
    <property type="term" value="P:glucan catabolic process"/>
    <property type="evidence" value="ECO:0007669"/>
    <property type="project" value="TreeGrafter"/>
</dbReference>
<dbReference type="SUPFAM" id="SSF52279">
    <property type="entry name" value="Beta-D-glucan exohydrolase, C-terminal domain"/>
    <property type="match status" value="1"/>
</dbReference>
<dbReference type="InterPro" id="IPR002772">
    <property type="entry name" value="Glyco_hydro_3_C"/>
</dbReference>
<gene>
    <name evidence="18" type="ORF">BCR43DRAFT_534726</name>
</gene>
<comment type="function">
    <text evidence="12">Beta-glucosidases are one of a number of cellulolytic enzymes involved in the degradation of cellulosic biomass. Catalyzes the last step releasing glucose from the inhibitory cellobiose.</text>
</comment>
<evidence type="ECO:0000256" key="10">
    <source>
        <dbReference type="ARBA" id="ARBA00023295"/>
    </source>
</evidence>
<keyword evidence="8 18" id="KW-0378">Hydrolase</keyword>
<evidence type="ECO:0000256" key="6">
    <source>
        <dbReference type="ARBA" id="ARBA00022525"/>
    </source>
</evidence>
<dbReference type="GO" id="GO:0008422">
    <property type="term" value="F:beta-glucosidase activity"/>
    <property type="evidence" value="ECO:0007669"/>
    <property type="project" value="UniProtKB-EC"/>
</dbReference>
<dbReference type="SUPFAM" id="SSF51445">
    <property type="entry name" value="(Trans)glycosidases"/>
    <property type="match status" value="1"/>
</dbReference>
<comment type="caution">
    <text evidence="18">The sequence shown here is derived from an EMBL/GenBank/DDBJ whole genome shotgun (WGS) entry which is preliminary data.</text>
</comment>
<name>A0A1X2HTT8_SYNRA</name>
<sequence length="712" mass="77656">MAALGCMAAPQLDKRDYTISWEEAYAKAEKLVSKMSLEQKAVLPTGVGDQQGFCEGYTAGVPGLFPPLCLNDGPLGLRRASGVSVQVTALNAAASFDRKLIRERGVNMGEEFRGKGVNVQLGPGMNLMRAPRAGRNWEMGTEDPFLMGVLAAETIKGVQSQGVMSVAKHFIGNEQELNRHLYSTEMDDRTMHELYLWPFARSVEAGVVSVMCSYNQVNGTYACEDDYTLNKVLKGELGFKGYVMSDWWATHSTDKSAMHGMDMSMPGDANADSITGGGLWYGKNLTDAVKDGRVDEDRVNDMALRIAAAWYKVGQDKHFPELQFDFYNVSNTPIVDVQGEHRKNIRALGAASAVLLRNKDNILPLQTSIKKLAVIGSDAGPDPDGLNPCQDNSCANGTLAQGWGSGSASFPYKITPLDGLEFRTPSSVEIVSHLDDWDTKSAAEVAKDADIALVFANSNSGEEYITVAGNVGDRNNMSLWHNGDNLIKAVADANENTVVVIHSVGAIDMPWIDHPNIKALVFAGLPGQETGNSLADVLYGDVNPSGRLTYTIAKQESDYSANISSSMVVKYSEGMLVGYRHFDAKDIDPLFEFGYGLSYTQFKYSDLKINAKDDTVKVSAKVKNTGERDGAEIVQLYLGFPESAGEPPKNLRGFEKVEIGRGKSATVEMQLSKTELSIWNTVKQAWEIPRGTFTVYVGASSRDIRLHDTFDI</sequence>
<keyword evidence="7" id="KW-0732">Signal</keyword>
<protein>
    <recommendedName>
        <fullName evidence="13">Probable beta-glucosidase G</fullName>
        <ecNumber evidence="5">3.2.1.21</ecNumber>
    </recommendedName>
    <alternativeName>
        <fullName evidence="14">Beta-D-glucoside glucohydrolase G</fullName>
    </alternativeName>
    <alternativeName>
        <fullName evidence="15">Cellobiase G</fullName>
    </alternativeName>
    <alternativeName>
        <fullName evidence="16">Gentiobiase G</fullName>
    </alternativeName>
</protein>
<comment type="catalytic activity">
    <reaction evidence="1">
        <text>Hydrolysis of terminal, non-reducing beta-D-glucosyl residues with release of beta-D-glucose.</text>
        <dbReference type="EC" id="3.2.1.21"/>
    </reaction>
</comment>
<dbReference type="InterPro" id="IPR036881">
    <property type="entry name" value="Glyco_hydro_3_C_sf"/>
</dbReference>
<dbReference type="InterPro" id="IPR013783">
    <property type="entry name" value="Ig-like_fold"/>
</dbReference>
<dbReference type="InterPro" id="IPR017853">
    <property type="entry name" value="GH"/>
</dbReference>
<evidence type="ECO:0000256" key="16">
    <source>
        <dbReference type="ARBA" id="ARBA00041808"/>
    </source>
</evidence>
<keyword evidence="10" id="KW-0326">Glycosidase</keyword>
<evidence type="ECO:0000256" key="8">
    <source>
        <dbReference type="ARBA" id="ARBA00022801"/>
    </source>
</evidence>
<accession>A0A1X2HTT8</accession>
<dbReference type="PANTHER" id="PTHR42715">
    <property type="entry name" value="BETA-GLUCOSIDASE"/>
    <property type="match status" value="1"/>
</dbReference>
<dbReference type="EMBL" id="MCGN01000001">
    <property type="protein sequence ID" value="ORZ02953.1"/>
    <property type="molecule type" value="Genomic_DNA"/>
</dbReference>
<evidence type="ECO:0000256" key="1">
    <source>
        <dbReference type="ARBA" id="ARBA00000448"/>
    </source>
</evidence>
<evidence type="ECO:0000256" key="3">
    <source>
        <dbReference type="ARBA" id="ARBA00004987"/>
    </source>
</evidence>
<dbReference type="Pfam" id="PF01915">
    <property type="entry name" value="Glyco_hydro_3_C"/>
    <property type="match status" value="1"/>
</dbReference>
<dbReference type="FunFam" id="3.20.20.300:FF:000002">
    <property type="entry name" value="Probable beta-glucosidase"/>
    <property type="match status" value="1"/>
</dbReference>
<dbReference type="GO" id="GO:0005576">
    <property type="term" value="C:extracellular region"/>
    <property type="evidence" value="ECO:0007669"/>
    <property type="project" value="UniProtKB-SubCell"/>
</dbReference>
<dbReference type="Gene3D" id="2.60.40.10">
    <property type="entry name" value="Immunoglobulins"/>
    <property type="match status" value="1"/>
</dbReference>
<evidence type="ECO:0000256" key="2">
    <source>
        <dbReference type="ARBA" id="ARBA00004613"/>
    </source>
</evidence>
<dbReference type="Pfam" id="PF00933">
    <property type="entry name" value="Glyco_hydro_3"/>
    <property type="match status" value="1"/>
</dbReference>
<dbReference type="PRINTS" id="PR00133">
    <property type="entry name" value="GLHYDRLASE3"/>
</dbReference>
<dbReference type="PANTHER" id="PTHR42715:SF12">
    <property type="entry name" value="BETA-GLUCOSIDASE G-RELATED"/>
    <property type="match status" value="1"/>
</dbReference>
<dbReference type="InterPro" id="IPR001764">
    <property type="entry name" value="Glyco_hydro_3_N"/>
</dbReference>
<dbReference type="FunFam" id="3.40.50.1700:FF:000003">
    <property type="entry name" value="Probable beta-glucosidase"/>
    <property type="match status" value="1"/>
</dbReference>
<evidence type="ECO:0000256" key="9">
    <source>
        <dbReference type="ARBA" id="ARBA00023277"/>
    </source>
</evidence>
<evidence type="ECO:0000256" key="4">
    <source>
        <dbReference type="ARBA" id="ARBA00005336"/>
    </source>
</evidence>
<dbReference type="OrthoDB" id="416222at2759"/>
<dbReference type="InParanoid" id="A0A1X2HTT8"/>
<dbReference type="Proteomes" id="UP000242180">
    <property type="component" value="Unassembled WGS sequence"/>
</dbReference>
<proteinExistence type="inferred from homology"/>
<evidence type="ECO:0000256" key="5">
    <source>
        <dbReference type="ARBA" id="ARBA00012744"/>
    </source>
</evidence>
<evidence type="ECO:0000256" key="13">
    <source>
        <dbReference type="ARBA" id="ARBA00039579"/>
    </source>
</evidence>
<comment type="pathway">
    <text evidence="3">Glycan metabolism; cellulose degradation.</text>
</comment>
<dbReference type="InterPro" id="IPR026891">
    <property type="entry name" value="Fn3-like"/>
</dbReference>
<dbReference type="FunFam" id="2.60.40.10:FF:000495">
    <property type="entry name" value="Periplasmic beta-glucosidase"/>
    <property type="match status" value="1"/>
</dbReference>
<dbReference type="OMA" id="NDMFAHG"/>
<comment type="similarity">
    <text evidence="4">Belongs to the glycosyl hydrolase 3 family.</text>
</comment>
<evidence type="ECO:0000313" key="18">
    <source>
        <dbReference type="EMBL" id="ORZ02953.1"/>
    </source>
</evidence>
<evidence type="ECO:0000256" key="7">
    <source>
        <dbReference type="ARBA" id="ARBA00022729"/>
    </source>
</evidence>
<evidence type="ECO:0000256" key="12">
    <source>
        <dbReference type="ARBA" id="ARBA00024983"/>
    </source>
</evidence>
<reference evidence="18 19" key="1">
    <citation type="submission" date="2016-07" db="EMBL/GenBank/DDBJ databases">
        <title>Pervasive Adenine N6-methylation of Active Genes in Fungi.</title>
        <authorList>
            <consortium name="DOE Joint Genome Institute"/>
            <person name="Mondo S.J."/>
            <person name="Dannebaum R.O."/>
            <person name="Kuo R.C."/>
            <person name="Labutti K."/>
            <person name="Haridas S."/>
            <person name="Kuo A."/>
            <person name="Salamov A."/>
            <person name="Ahrendt S.R."/>
            <person name="Lipzen A."/>
            <person name="Sullivan W."/>
            <person name="Andreopoulos W.B."/>
            <person name="Clum A."/>
            <person name="Lindquist E."/>
            <person name="Daum C."/>
            <person name="Ramamoorthy G.K."/>
            <person name="Gryganskyi A."/>
            <person name="Culley D."/>
            <person name="Magnuson J.K."/>
            <person name="James T.Y."/>
            <person name="O'Malley M.A."/>
            <person name="Stajich J.E."/>
            <person name="Spatafora J.W."/>
            <person name="Visel A."/>
            <person name="Grigoriev I.V."/>
        </authorList>
    </citation>
    <scope>NUCLEOTIDE SEQUENCE [LARGE SCALE GENOMIC DNA]</scope>
    <source>
        <strain evidence="18 19">NRRL 2496</strain>
    </source>
</reference>
<feature type="domain" description="Fibronectin type III-like" evidence="17">
    <location>
        <begin position="632"/>
        <end position="701"/>
    </location>
</feature>
<evidence type="ECO:0000256" key="11">
    <source>
        <dbReference type="ARBA" id="ARBA00023326"/>
    </source>
</evidence>
<evidence type="ECO:0000256" key="14">
    <source>
        <dbReference type="ARBA" id="ARBA00041276"/>
    </source>
</evidence>
<keyword evidence="9" id="KW-0119">Carbohydrate metabolism</keyword>
<dbReference type="InterPro" id="IPR036962">
    <property type="entry name" value="Glyco_hydro_3_N_sf"/>
</dbReference>